<accession>A0A8B6ZA26</accession>
<accession>A0A8B6ZA23</accession>
<dbReference type="RefSeq" id="XP_006571877.3">
    <property type="nucleotide sequence ID" value="XM_006571814.3"/>
</dbReference>
<dbReference type="OrthoDB" id="7701325at2759"/>
<name>A0A7M7H110_APIME</name>
<keyword evidence="3" id="KW-1185">Reference proteome</keyword>
<reference evidence="4 5" key="2">
    <citation type="submission" date="2025-04" db="UniProtKB">
        <authorList>
            <consortium name="RefSeq"/>
        </authorList>
    </citation>
    <scope>IDENTIFICATION</scope>
    <source>
        <strain evidence="4 5">DH4</strain>
        <tissue evidence="4 5">Whole body</tissue>
    </source>
</reference>
<keyword evidence="1" id="KW-0732">Signal</keyword>
<dbReference type="EnsemblMetazoa" id="XM_006571814">
    <property type="protein sequence ID" value="XP_006571877"/>
    <property type="gene ID" value="LOC100576748"/>
</dbReference>
<accession>A0A7M7H647</accession>
<gene>
    <name evidence="4 5" type="primary">LOC100576748</name>
</gene>
<evidence type="ECO:0000256" key="1">
    <source>
        <dbReference type="SAM" id="SignalP"/>
    </source>
</evidence>
<dbReference type="EnsemblMetazoa" id="XM_006571813">
    <property type="protein sequence ID" value="XP_006571876"/>
    <property type="gene ID" value="LOC100576748"/>
</dbReference>
<organism evidence="2">
    <name type="scientific">Apis mellifera</name>
    <name type="common">Honeybee</name>
    <dbReference type="NCBI Taxonomy" id="7460"/>
    <lineage>
        <taxon>Eukaryota</taxon>
        <taxon>Metazoa</taxon>
        <taxon>Ecdysozoa</taxon>
        <taxon>Arthropoda</taxon>
        <taxon>Hexapoda</taxon>
        <taxon>Insecta</taxon>
        <taxon>Pterygota</taxon>
        <taxon>Neoptera</taxon>
        <taxon>Endopterygota</taxon>
        <taxon>Hymenoptera</taxon>
        <taxon>Apocrita</taxon>
        <taxon>Aculeata</taxon>
        <taxon>Apoidea</taxon>
        <taxon>Anthophila</taxon>
        <taxon>Apidae</taxon>
        <taxon>Apis</taxon>
    </lineage>
</organism>
<evidence type="ECO:0000313" key="2">
    <source>
        <dbReference type="EnsemblMetazoa" id="XP_006571877"/>
    </source>
</evidence>
<sequence length="143" mass="16208">MQLITITIFIVFCCYVMPCIVAKEDILSSEENHFSNFDQSVIQPENEQYSGAILNRQKRTLLLKKKLIGAGLLGFGLGVAKGYKIGYKTAPEVHHVYLSPPPASVKYVEYVDKPIFIERIIERPAPIFKPVHVEYKDASSYGW</sequence>
<dbReference type="RefSeq" id="XP_006571876.3">
    <property type="nucleotide sequence ID" value="XM_006571813.3"/>
</dbReference>
<reference evidence="2" key="1">
    <citation type="submission" date="2021-01" db="UniProtKB">
        <authorList>
            <consortium name="EnsemblMetazoa"/>
        </authorList>
    </citation>
    <scope>IDENTIFICATION</scope>
    <source>
        <strain evidence="2">DH4</strain>
    </source>
</reference>
<evidence type="ECO:0000313" key="3">
    <source>
        <dbReference type="Proteomes" id="UP000005203"/>
    </source>
</evidence>
<dbReference type="AlphaFoldDB" id="A0A7M7H110"/>
<feature type="signal peptide" evidence="1">
    <location>
        <begin position="1"/>
        <end position="22"/>
    </location>
</feature>
<dbReference type="GeneID" id="100576748"/>
<dbReference type="KEGG" id="ame:100576748"/>
<proteinExistence type="predicted"/>
<dbReference type="Proteomes" id="UP000005203">
    <property type="component" value="Linkage group LG3"/>
</dbReference>
<feature type="chain" id="PRO_5044659774" evidence="1">
    <location>
        <begin position="23"/>
        <end position="143"/>
    </location>
</feature>
<accession>A0A7M7H110</accession>
<evidence type="ECO:0000313" key="5">
    <source>
        <dbReference type="RefSeq" id="XP_006571877.3"/>
    </source>
</evidence>
<protein>
    <submittedName>
        <fullName evidence="4 5">Uncharacterized protein LOC100576748</fullName>
    </submittedName>
</protein>
<evidence type="ECO:0000313" key="4">
    <source>
        <dbReference type="RefSeq" id="XP_006571876.3"/>
    </source>
</evidence>